<dbReference type="Proteomes" id="UP000324222">
    <property type="component" value="Unassembled WGS sequence"/>
</dbReference>
<dbReference type="AlphaFoldDB" id="A0A5B7FXH9"/>
<feature type="region of interest" description="Disordered" evidence="1">
    <location>
        <begin position="1"/>
        <end position="34"/>
    </location>
</feature>
<evidence type="ECO:0000313" key="2">
    <source>
        <dbReference type="EMBL" id="MPC50286.1"/>
    </source>
</evidence>
<organism evidence="2 3">
    <name type="scientific">Portunus trituberculatus</name>
    <name type="common">Swimming crab</name>
    <name type="synonym">Neptunus trituberculatus</name>
    <dbReference type="NCBI Taxonomy" id="210409"/>
    <lineage>
        <taxon>Eukaryota</taxon>
        <taxon>Metazoa</taxon>
        <taxon>Ecdysozoa</taxon>
        <taxon>Arthropoda</taxon>
        <taxon>Crustacea</taxon>
        <taxon>Multicrustacea</taxon>
        <taxon>Malacostraca</taxon>
        <taxon>Eumalacostraca</taxon>
        <taxon>Eucarida</taxon>
        <taxon>Decapoda</taxon>
        <taxon>Pleocyemata</taxon>
        <taxon>Brachyura</taxon>
        <taxon>Eubrachyura</taxon>
        <taxon>Portunoidea</taxon>
        <taxon>Portunidae</taxon>
        <taxon>Portuninae</taxon>
        <taxon>Portunus</taxon>
    </lineage>
</organism>
<keyword evidence="3" id="KW-1185">Reference proteome</keyword>
<evidence type="ECO:0000256" key="1">
    <source>
        <dbReference type="SAM" id="MobiDB-lite"/>
    </source>
</evidence>
<dbReference type="EMBL" id="VSRR010009403">
    <property type="protein sequence ID" value="MPC50286.1"/>
    <property type="molecule type" value="Genomic_DNA"/>
</dbReference>
<reference evidence="2 3" key="1">
    <citation type="submission" date="2019-05" db="EMBL/GenBank/DDBJ databases">
        <title>Another draft genome of Portunus trituberculatus and its Hox gene families provides insights of decapod evolution.</title>
        <authorList>
            <person name="Jeong J.-H."/>
            <person name="Song I."/>
            <person name="Kim S."/>
            <person name="Choi T."/>
            <person name="Kim D."/>
            <person name="Ryu S."/>
            <person name="Kim W."/>
        </authorList>
    </citation>
    <scope>NUCLEOTIDE SEQUENCE [LARGE SCALE GENOMIC DNA]</scope>
    <source>
        <tissue evidence="2">Muscle</tissue>
    </source>
</reference>
<evidence type="ECO:0000313" key="3">
    <source>
        <dbReference type="Proteomes" id="UP000324222"/>
    </source>
</evidence>
<proteinExistence type="predicted"/>
<protein>
    <submittedName>
        <fullName evidence="2">Uncharacterized protein</fullName>
    </submittedName>
</protein>
<feature type="compositionally biased region" description="Basic residues" evidence="1">
    <location>
        <begin position="14"/>
        <end position="31"/>
    </location>
</feature>
<accession>A0A5B7FXH9</accession>
<name>A0A5B7FXH9_PORTR</name>
<gene>
    <name evidence="2" type="ORF">E2C01_044110</name>
</gene>
<comment type="caution">
    <text evidence="2">The sequence shown here is derived from an EMBL/GenBank/DDBJ whole genome shotgun (WGS) entry which is preliminary data.</text>
</comment>
<feature type="region of interest" description="Disordered" evidence="1">
    <location>
        <begin position="145"/>
        <end position="169"/>
    </location>
</feature>
<sequence>MTSKRTQRGAAGSKTRHHKRQKKREKGRRTCARPGHQKLLENVSVVSNKTLETLKKRDPNPARSSKVAHDVEESVKIYQEIFNEKNKKKQTVLHLLYSFFKPVRHAVPVTPADPATAGPSTSAADGSTACPSSISLFFKPVKRAEPTKAGPSTYTSDNADDNILPLSAH</sequence>